<comment type="caution">
    <text evidence="4">The sequence shown here is derived from an EMBL/GenBank/DDBJ whole genome shotgun (WGS) entry which is preliminary data.</text>
</comment>
<dbReference type="AlphaFoldDB" id="G9ME02"/>
<dbReference type="VEuPathDB" id="FungiDB:TRIVIDRAFT_139850"/>
<sequence length="424" mass="47322">EVRGTQATAMPRLYHTKSKTGCARCRARRVKCDEAKPNCGCCTRHKVECFYDRANRSESSTPAITKIIDPGLHQAGTASTQAAASNDVHTEESMPLLSAESRDRRRLELRLLHMWTTEVCQTLPGSYDPQNLKIWSSDVPKLALDYEPLLTAIFSISLLYMAFSNSQIGSTEGELFAHRAKYFEATLRHHRKALGSMDQHTADAAGFTSIILVFDAFASLRERWIQPVQPSMPYKPPTEWLQMCQGVRNVIALGLDMVGVGSNSSLSIIAKGATDFFKPEIISSEANRARFAHLLPADTDKIEDDADNEAYTTAVAYIGSIAAAREAEEMPLKIARRLAIFPIILPSRFLTLLDMLSPRAMVILAHYFALVYTIDGLWWTGNCPEKEIEAIKANLSSEWHDMMEWPLRVLHDHSQPSAMSCDEG</sequence>
<dbReference type="RefSeq" id="XP_013961504.1">
    <property type="nucleotide sequence ID" value="XM_014106029.1"/>
</dbReference>
<dbReference type="PANTHER" id="PTHR47657:SF14">
    <property type="entry name" value="ZN(2)-C6 FUNGAL-TYPE DOMAIN-CONTAINING PROTEIN"/>
    <property type="match status" value="1"/>
</dbReference>
<gene>
    <name evidence="4" type="ORF">TRIVIDRAFT_139850</name>
</gene>
<dbReference type="OMA" id="SHCRICT"/>
<evidence type="ECO:0000313" key="4">
    <source>
        <dbReference type="EMBL" id="EHK27298.1"/>
    </source>
</evidence>
<keyword evidence="1" id="KW-0539">Nucleus</keyword>
<dbReference type="InterPro" id="IPR036864">
    <property type="entry name" value="Zn2-C6_fun-type_DNA-bd_sf"/>
</dbReference>
<dbReference type="InterPro" id="IPR001138">
    <property type="entry name" value="Zn2Cys6_DnaBD"/>
</dbReference>
<dbReference type="Proteomes" id="UP000007115">
    <property type="component" value="Unassembled WGS sequence"/>
</dbReference>
<feature type="non-terminal residue" evidence="4">
    <location>
        <position position="1"/>
    </location>
</feature>
<dbReference type="EMBL" id="ABDF02000001">
    <property type="protein sequence ID" value="EHK27298.1"/>
    <property type="molecule type" value="Genomic_DNA"/>
</dbReference>
<dbReference type="InterPro" id="IPR052400">
    <property type="entry name" value="Zn2-C6_fungal_TF"/>
</dbReference>
<accession>G9ME02</accession>
<dbReference type="GO" id="GO:0000981">
    <property type="term" value="F:DNA-binding transcription factor activity, RNA polymerase II-specific"/>
    <property type="evidence" value="ECO:0007669"/>
    <property type="project" value="InterPro"/>
</dbReference>
<dbReference type="GO" id="GO:0008270">
    <property type="term" value="F:zinc ion binding"/>
    <property type="evidence" value="ECO:0007669"/>
    <property type="project" value="InterPro"/>
</dbReference>
<keyword evidence="5" id="KW-1185">Reference proteome</keyword>
<name>G9ME02_HYPVG</name>
<dbReference type="GeneID" id="25787803"/>
<dbReference type="InParanoid" id="G9ME02"/>
<dbReference type="HOGENOM" id="CLU_024934_6_0_1"/>
<dbReference type="PANTHER" id="PTHR47657">
    <property type="entry name" value="STEROL REGULATORY ELEMENT-BINDING PROTEIN ECM22"/>
    <property type="match status" value="1"/>
</dbReference>
<evidence type="ECO:0000313" key="5">
    <source>
        <dbReference type="Proteomes" id="UP000007115"/>
    </source>
</evidence>
<dbReference type="PROSITE" id="PS50048">
    <property type="entry name" value="ZN2_CY6_FUNGAL_2"/>
    <property type="match status" value="1"/>
</dbReference>
<dbReference type="PROSITE" id="PS00463">
    <property type="entry name" value="ZN2_CY6_FUNGAL_1"/>
    <property type="match status" value="1"/>
</dbReference>
<feature type="region of interest" description="Disordered" evidence="2">
    <location>
        <begin position="78"/>
        <end position="99"/>
    </location>
</feature>
<dbReference type="SUPFAM" id="SSF57701">
    <property type="entry name" value="Zn2/Cys6 DNA-binding domain"/>
    <property type="match status" value="1"/>
</dbReference>
<organism evidence="4 5">
    <name type="scientific">Hypocrea virens (strain Gv29-8 / FGSC 10586)</name>
    <name type="common">Gliocladium virens</name>
    <name type="synonym">Trichoderma virens</name>
    <dbReference type="NCBI Taxonomy" id="413071"/>
    <lineage>
        <taxon>Eukaryota</taxon>
        <taxon>Fungi</taxon>
        <taxon>Dikarya</taxon>
        <taxon>Ascomycota</taxon>
        <taxon>Pezizomycotina</taxon>
        <taxon>Sordariomycetes</taxon>
        <taxon>Hypocreomycetidae</taxon>
        <taxon>Hypocreales</taxon>
        <taxon>Hypocreaceae</taxon>
        <taxon>Trichoderma</taxon>
    </lineage>
</organism>
<feature type="domain" description="Zn(2)-C6 fungal-type" evidence="3">
    <location>
        <begin position="21"/>
        <end position="51"/>
    </location>
</feature>
<proteinExistence type="predicted"/>
<dbReference type="eggNOG" id="ENOG502SGAZ">
    <property type="taxonomic scope" value="Eukaryota"/>
</dbReference>
<evidence type="ECO:0000259" key="3">
    <source>
        <dbReference type="PROSITE" id="PS50048"/>
    </source>
</evidence>
<dbReference type="STRING" id="413071.G9ME02"/>
<evidence type="ECO:0000256" key="2">
    <source>
        <dbReference type="SAM" id="MobiDB-lite"/>
    </source>
</evidence>
<evidence type="ECO:0000256" key="1">
    <source>
        <dbReference type="ARBA" id="ARBA00023242"/>
    </source>
</evidence>
<dbReference type="SMART" id="SM00066">
    <property type="entry name" value="GAL4"/>
    <property type="match status" value="1"/>
</dbReference>
<dbReference type="OrthoDB" id="3546279at2759"/>
<dbReference type="CDD" id="cd00067">
    <property type="entry name" value="GAL4"/>
    <property type="match status" value="1"/>
</dbReference>
<protein>
    <recommendedName>
        <fullName evidence="3">Zn(2)-C6 fungal-type domain-containing protein</fullName>
    </recommendedName>
</protein>
<dbReference type="Pfam" id="PF00172">
    <property type="entry name" value="Zn_clus"/>
    <property type="match status" value="1"/>
</dbReference>
<reference evidence="4 5" key="1">
    <citation type="journal article" date="2011" name="Genome Biol.">
        <title>Comparative genome sequence analysis underscores mycoparasitism as the ancestral life style of Trichoderma.</title>
        <authorList>
            <person name="Kubicek C.P."/>
            <person name="Herrera-Estrella A."/>
            <person name="Seidl-Seiboth V."/>
            <person name="Martinez D.A."/>
            <person name="Druzhinina I.S."/>
            <person name="Thon M."/>
            <person name="Zeilinger S."/>
            <person name="Casas-Flores S."/>
            <person name="Horwitz B.A."/>
            <person name="Mukherjee P.K."/>
            <person name="Mukherjee M."/>
            <person name="Kredics L."/>
            <person name="Alcaraz L.D."/>
            <person name="Aerts A."/>
            <person name="Antal Z."/>
            <person name="Atanasova L."/>
            <person name="Cervantes-Badillo M.G."/>
            <person name="Challacombe J."/>
            <person name="Chertkov O."/>
            <person name="McCluskey K."/>
            <person name="Coulpier F."/>
            <person name="Deshpande N."/>
            <person name="von Doehren H."/>
            <person name="Ebbole D.J."/>
            <person name="Esquivel-Naranjo E.U."/>
            <person name="Fekete E."/>
            <person name="Flipphi M."/>
            <person name="Glaser F."/>
            <person name="Gomez-Rodriguez E.Y."/>
            <person name="Gruber S."/>
            <person name="Han C."/>
            <person name="Henrissat B."/>
            <person name="Hermosa R."/>
            <person name="Hernandez-Onate M."/>
            <person name="Karaffa L."/>
            <person name="Kosti I."/>
            <person name="Le Crom S."/>
            <person name="Lindquist E."/>
            <person name="Lucas S."/>
            <person name="Luebeck M."/>
            <person name="Luebeck P.S."/>
            <person name="Margeot A."/>
            <person name="Metz B."/>
            <person name="Misra M."/>
            <person name="Nevalainen H."/>
            <person name="Omann M."/>
            <person name="Packer N."/>
            <person name="Perrone G."/>
            <person name="Uresti-Rivera E.E."/>
            <person name="Salamov A."/>
            <person name="Schmoll M."/>
            <person name="Seiboth B."/>
            <person name="Shapiro H."/>
            <person name="Sukno S."/>
            <person name="Tamayo-Ramos J.A."/>
            <person name="Tisch D."/>
            <person name="Wiest A."/>
            <person name="Wilkinson H.H."/>
            <person name="Zhang M."/>
            <person name="Coutinho P.M."/>
            <person name="Kenerley C.M."/>
            <person name="Monte E."/>
            <person name="Baker S.E."/>
            <person name="Grigoriev I.V."/>
        </authorList>
    </citation>
    <scope>NUCLEOTIDE SEQUENCE [LARGE SCALE GENOMIC DNA]</scope>
    <source>
        <strain evidence="5">Gv29-8 / FGSC 10586</strain>
    </source>
</reference>
<dbReference type="Gene3D" id="4.10.240.10">
    <property type="entry name" value="Zn(2)-C6 fungal-type DNA-binding domain"/>
    <property type="match status" value="1"/>
</dbReference>